<dbReference type="EMBL" id="QYRT01000028">
    <property type="protein sequence ID" value="TIH34293.1"/>
    <property type="molecule type" value="Genomic_DNA"/>
</dbReference>
<protein>
    <submittedName>
        <fullName evidence="2">Uncharacterized protein</fullName>
    </submittedName>
</protein>
<comment type="caution">
    <text evidence="2">The sequence shown here is derived from an EMBL/GenBank/DDBJ whole genome shotgun (WGS) entry which is preliminary data.</text>
</comment>
<evidence type="ECO:0000256" key="1">
    <source>
        <dbReference type="SAM" id="MobiDB-lite"/>
    </source>
</evidence>
<feature type="compositionally biased region" description="Pro residues" evidence="1">
    <location>
        <begin position="90"/>
        <end position="108"/>
    </location>
</feature>
<dbReference type="Proteomes" id="UP000306192">
    <property type="component" value="Unassembled WGS sequence"/>
</dbReference>
<reference evidence="2 3" key="1">
    <citation type="journal article" date="2019" name="Microorganisms">
        <title>Systematic Affiliation and Genome Analysis of Subtercola vilae DB165(T) with Particular Emphasis on Cold Adaptation of an Isolate from a High-Altitude Cold Volcano Lake.</title>
        <authorList>
            <person name="Villalobos A.S."/>
            <person name="Wiese J."/>
            <person name="Imhoff J.F."/>
            <person name="Dorador C."/>
            <person name="Keller A."/>
            <person name="Hentschel U."/>
        </authorList>
    </citation>
    <scope>NUCLEOTIDE SEQUENCE [LARGE SCALE GENOMIC DNA]</scope>
    <source>
        <strain evidence="2 3">DB165</strain>
    </source>
</reference>
<proteinExistence type="predicted"/>
<organism evidence="2 3">
    <name type="scientific">Subtercola vilae</name>
    <dbReference type="NCBI Taxonomy" id="2056433"/>
    <lineage>
        <taxon>Bacteria</taxon>
        <taxon>Bacillati</taxon>
        <taxon>Actinomycetota</taxon>
        <taxon>Actinomycetes</taxon>
        <taxon>Micrococcales</taxon>
        <taxon>Microbacteriaceae</taxon>
        <taxon>Subtercola</taxon>
    </lineage>
</organism>
<gene>
    <name evidence="2" type="ORF">D4765_13350</name>
</gene>
<sequence>MVLVAAGVGVWFALRKHKRGASALGLVLLLAGGGALISTAGAPPAQAAAHSASCAERPVAGAVSTSTPGSGGGAGAGAATPTPSGSPTVSPIPTPTPTLTPPPTTTAPPAPLIDLTPTAEVEPSILPNDTPTAVNYIVTVKNVLSDPSTGPVEITVVIPVESSGPVSFGGGGWALDSTRSAPDKVFFTYSSQIAGGASSQPLTVQFPDITLAGAPVAITTTIDAGSGGDTNPANNSASAIIRLFV</sequence>
<accession>A0A4T2BRA8</accession>
<keyword evidence="3" id="KW-1185">Reference proteome</keyword>
<evidence type="ECO:0000313" key="3">
    <source>
        <dbReference type="Proteomes" id="UP000306192"/>
    </source>
</evidence>
<feature type="compositionally biased region" description="Low complexity" evidence="1">
    <location>
        <begin position="77"/>
        <end position="89"/>
    </location>
</feature>
<name>A0A4T2BRA8_9MICO</name>
<dbReference type="AlphaFoldDB" id="A0A4T2BRA8"/>
<feature type="region of interest" description="Disordered" evidence="1">
    <location>
        <begin position="60"/>
        <end position="108"/>
    </location>
</feature>
<evidence type="ECO:0000313" key="2">
    <source>
        <dbReference type="EMBL" id="TIH34293.1"/>
    </source>
</evidence>